<dbReference type="PRINTS" id="PR00109">
    <property type="entry name" value="TYRKINASE"/>
</dbReference>
<dbReference type="InterPro" id="IPR017441">
    <property type="entry name" value="Protein_kinase_ATP_BS"/>
</dbReference>
<dbReference type="Gene3D" id="2.30.30.40">
    <property type="entry name" value="SH3 Domains"/>
    <property type="match status" value="1"/>
</dbReference>
<dbReference type="InterPro" id="IPR001245">
    <property type="entry name" value="Ser-Thr/Tyr_kinase_cat_dom"/>
</dbReference>
<keyword evidence="7" id="KW-0829">Tyrosine-protein kinase</keyword>
<evidence type="ECO:0000256" key="8">
    <source>
        <dbReference type="ARBA" id="ARBA00047899"/>
    </source>
</evidence>
<dbReference type="AlphaFoldDB" id="A0AAD9QAS6"/>
<dbReference type="Gene3D" id="1.10.510.10">
    <property type="entry name" value="Transferase(Phosphotransferase) domain 1"/>
    <property type="match status" value="1"/>
</dbReference>
<feature type="domain" description="SH3" evidence="12">
    <location>
        <begin position="372"/>
        <end position="434"/>
    </location>
</feature>
<reference evidence="14" key="2">
    <citation type="journal article" date="2023" name="Science">
        <title>Genomic signatures of disease resistance in endangered staghorn corals.</title>
        <authorList>
            <person name="Vollmer S.V."/>
            <person name="Selwyn J.D."/>
            <person name="Despard B.A."/>
            <person name="Roesel C.L."/>
        </authorList>
    </citation>
    <scope>NUCLEOTIDE SEQUENCE</scope>
    <source>
        <strain evidence="14">K2</strain>
    </source>
</reference>
<keyword evidence="6 10" id="KW-0067">ATP-binding</keyword>
<feature type="compositionally biased region" description="Low complexity" evidence="11">
    <location>
        <begin position="496"/>
        <end position="517"/>
    </location>
</feature>
<feature type="region of interest" description="Disordered" evidence="11">
    <location>
        <begin position="1026"/>
        <end position="1102"/>
    </location>
</feature>
<dbReference type="PANTHER" id="PTHR24418">
    <property type="entry name" value="TYROSINE-PROTEIN KINASE"/>
    <property type="match status" value="1"/>
</dbReference>
<name>A0AAD9QAS6_ACRCE</name>
<dbReference type="GO" id="GO:0005524">
    <property type="term" value="F:ATP binding"/>
    <property type="evidence" value="ECO:0007669"/>
    <property type="project" value="UniProtKB-UniRule"/>
</dbReference>
<feature type="binding site" evidence="10">
    <location>
        <position position="148"/>
    </location>
    <ligand>
        <name>ATP</name>
        <dbReference type="ChEBI" id="CHEBI:30616"/>
    </ligand>
</feature>
<dbReference type="EMBL" id="JARQWQ010000048">
    <property type="protein sequence ID" value="KAK2557788.1"/>
    <property type="molecule type" value="Genomic_DNA"/>
</dbReference>
<accession>A0AAD9QAS6</accession>
<dbReference type="SMART" id="SM00219">
    <property type="entry name" value="TyrKc"/>
    <property type="match status" value="1"/>
</dbReference>
<feature type="compositionally biased region" description="Polar residues" evidence="11">
    <location>
        <begin position="1072"/>
        <end position="1085"/>
    </location>
</feature>
<dbReference type="InterPro" id="IPR050198">
    <property type="entry name" value="Non-receptor_tyrosine_kinases"/>
</dbReference>
<feature type="domain" description="Protein kinase" evidence="13">
    <location>
        <begin position="116"/>
        <end position="376"/>
    </location>
</feature>
<dbReference type="InterPro" id="IPR008266">
    <property type="entry name" value="Tyr_kinase_AS"/>
</dbReference>
<dbReference type="SUPFAM" id="SSF50044">
    <property type="entry name" value="SH3-domain"/>
    <property type="match status" value="1"/>
</dbReference>
<dbReference type="GO" id="GO:0004674">
    <property type="term" value="F:protein serine/threonine kinase activity"/>
    <property type="evidence" value="ECO:0007669"/>
    <property type="project" value="UniProtKB-EC"/>
</dbReference>
<dbReference type="FunFam" id="1.10.510.10:FF:000080">
    <property type="entry name" value="Putative activated CDC42 kinase 1"/>
    <property type="match status" value="1"/>
</dbReference>
<proteinExistence type="predicted"/>
<dbReference type="PROSITE" id="PS00107">
    <property type="entry name" value="PROTEIN_KINASE_ATP"/>
    <property type="match status" value="1"/>
</dbReference>
<reference evidence="14" key="1">
    <citation type="journal article" date="2023" name="G3 (Bethesda)">
        <title>Whole genome assembly and annotation of the endangered Caribbean coral Acropora cervicornis.</title>
        <authorList>
            <person name="Selwyn J.D."/>
            <person name="Vollmer S.V."/>
        </authorList>
    </citation>
    <scope>NUCLEOTIDE SEQUENCE</scope>
    <source>
        <strain evidence="14">K2</strain>
    </source>
</reference>
<evidence type="ECO:0000256" key="7">
    <source>
        <dbReference type="ARBA" id="ARBA00023137"/>
    </source>
</evidence>
<dbReference type="InterPro" id="IPR055175">
    <property type="entry name" value="ACK/TNK-like_SAM"/>
</dbReference>
<dbReference type="CDD" id="cd00174">
    <property type="entry name" value="SH3"/>
    <property type="match status" value="1"/>
</dbReference>
<dbReference type="InterPro" id="IPR000719">
    <property type="entry name" value="Prot_kinase_dom"/>
</dbReference>
<feature type="region of interest" description="Disordered" evidence="11">
    <location>
        <begin position="853"/>
        <end position="874"/>
    </location>
</feature>
<protein>
    <recommendedName>
        <fullName evidence="1">non-specific protein-tyrosine kinase</fullName>
        <ecNumber evidence="1">2.7.10.2</ecNumber>
    </recommendedName>
</protein>
<dbReference type="InterPro" id="IPR001452">
    <property type="entry name" value="SH3_domain"/>
</dbReference>
<keyword evidence="3" id="KW-0808">Transferase</keyword>
<dbReference type="Pfam" id="PF00018">
    <property type="entry name" value="SH3_1"/>
    <property type="match status" value="1"/>
</dbReference>
<dbReference type="Proteomes" id="UP001249851">
    <property type="component" value="Unassembled WGS sequence"/>
</dbReference>
<dbReference type="InterPro" id="IPR036028">
    <property type="entry name" value="SH3-like_dom_sf"/>
</dbReference>
<feature type="region of interest" description="Disordered" evidence="11">
    <location>
        <begin position="658"/>
        <end position="686"/>
    </location>
</feature>
<dbReference type="InterPro" id="IPR011009">
    <property type="entry name" value="Kinase-like_dom_sf"/>
</dbReference>
<evidence type="ECO:0000256" key="2">
    <source>
        <dbReference type="ARBA" id="ARBA00022443"/>
    </source>
</evidence>
<dbReference type="EC" id="2.7.10.2" evidence="1"/>
<dbReference type="Gene3D" id="3.30.200.20">
    <property type="entry name" value="Phosphorylase Kinase, domain 1"/>
    <property type="match status" value="1"/>
</dbReference>
<sequence>MDKEDAAKELEKVKNLLRDVELDHFYQQIHGKLHINRLYHFEHVTGEDLDELGMAKPEQRRLFEALKKAKKKSLFSSFRRKKTKKTDSSCEAPVDQMSSYGAVGDSLTCLISEKSLTLHEMLGNGAFGYVRRGKWAKDSHKKLNVAVKCLRAWNEQAFQQMQMEFIKEANAMSLLDHPHIIRLYGVTELAPLGCLLTRLRDEPHNFTVSRLSEFVVQIASGMAYLESHRFVHRDLAARNLLLESYMKVKIGDFGMMRVLSAEDDHYTMQPGGKIPFAWCPQEVLKFRKFSHASDVWAFGITVIELFSYGMEPWPGLNGAEVLDKVDMPLCERPKKPDHCPTDIYNILTSCCWAHEPHQRARFSVLQKMCKELQPVNAKAVYPYKSKSQGSLTFEAGDIITLLDASRNVSWWKGQNTRTKRVGMFPSELVDSGLKRAVSPPSFAISPRQRSTSKQNSEKCTKLANCECGSVHIYETPVLLDSASFVRTNSTEYSYKSSVSVESDVTSSTDADSGYSSSIDIRRTNNISNSENSPERKKGSLGASYENTNIVVPNTKRPVSGYVFMSPAFSNGPVSNPIPIPKQMSGEQRYARLEHNVQAGPILSTDKCPLDFSGHSDTHITMKSPVSLETQPLSNTSAASFQGDPTLPQSLASITGQIFSPGSRTPLRETVSQRSSAGSSRAEDEDDVYVELSKPASNMITPFPSVKQVSVPSSKDLAKYNIENSYQNHCVFQKGETSHSKHDERILSLSAPHTHSDNVEPNANTLSQTNCYENHKLHSYKDASSSSRVSYDNWKLQNTTSNAAEKRPPSYENVKVSIEEKTSHENDSVPLTEGTETLKSSNLKLNYENFVPESPVSSYENFTPKNSQDDTDTFDLGNEGMTESLRSLILRNRKDGKCSSSQGLSCSLPENSRCVDVISDNNEAIKLVLEKRNSVVLTKAGSASLIEQIDCSSNEGNGGPANQASAYGDLGDFHPVPPPRWKHLRRIGKTGQNPCSQGRWSVPLNPEIATALKQWYIGTADNTVEGSVVPGSQKESLVSDEPALLTNGHDKNNGRSGSSHRDPPCNAYENVMLQRTKSSREASSSFLPELPLKKKQTSSGNGTTRALHYENVNLMNIVPNGSLLRDLETCVPPPLPRKMSQKNDYACGIAPG</sequence>
<feature type="compositionally biased region" description="Basic and acidic residues" evidence="11">
    <location>
        <begin position="1047"/>
        <end position="1062"/>
    </location>
</feature>
<dbReference type="Pfam" id="PF22931">
    <property type="entry name" value="SAM_TNK"/>
    <property type="match status" value="1"/>
</dbReference>
<evidence type="ECO:0000256" key="1">
    <source>
        <dbReference type="ARBA" id="ARBA00011903"/>
    </source>
</evidence>
<comment type="caution">
    <text evidence="14">The sequence shown here is derived from an EMBL/GenBank/DDBJ whole genome shotgun (WGS) entry which is preliminary data.</text>
</comment>
<dbReference type="Pfam" id="PF07714">
    <property type="entry name" value="PK_Tyr_Ser-Thr"/>
    <property type="match status" value="1"/>
</dbReference>
<evidence type="ECO:0000313" key="15">
    <source>
        <dbReference type="Proteomes" id="UP001249851"/>
    </source>
</evidence>
<evidence type="ECO:0000256" key="11">
    <source>
        <dbReference type="SAM" id="MobiDB-lite"/>
    </source>
</evidence>
<dbReference type="PROSITE" id="PS50002">
    <property type="entry name" value="SH3"/>
    <property type="match status" value="1"/>
</dbReference>
<dbReference type="SUPFAM" id="SSF56112">
    <property type="entry name" value="Protein kinase-like (PK-like)"/>
    <property type="match status" value="1"/>
</dbReference>
<dbReference type="GO" id="GO:0004715">
    <property type="term" value="F:non-membrane spanning protein tyrosine kinase activity"/>
    <property type="evidence" value="ECO:0007669"/>
    <property type="project" value="UniProtKB-EC"/>
</dbReference>
<dbReference type="InterPro" id="IPR049587">
    <property type="entry name" value="TNK-like_SAM"/>
</dbReference>
<evidence type="ECO:0000256" key="6">
    <source>
        <dbReference type="ARBA" id="ARBA00022840"/>
    </source>
</evidence>
<evidence type="ECO:0000259" key="13">
    <source>
        <dbReference type="PROSITE" id="PS50011"/>
    </source>
</evidence>
<evidence type="ECO:0000259" key="12">
    <source>
        <dbReference type="PROSITE" id="PS50002"/>
    </source>
</evidence>
<organism evidence="14 15">
    <name type="scientific">Acropora cervicornis</name>
    <name type="common">Staghorn coral</name>
    <dbReference type="NCBI Taxonomy" id="6130"/>
    <lineage>
        <taxon>Eukaryota</taxon>
        <taxon>Metazoa</taxon>
        <taxon>Cnidaria</taxon>
        <taxon>Anthozoa</taxon>
        <taxon>Hexacorallia</taxon>
        <taxon>Scleractinia</taxon>
        <taxon>Astrocoeniina</taxon>
        <taxon>Acroporidae</taxon>
        <taxon>Acropora</taxon>
    </lineage>
</organism>
<feature type="compositionally biased region" description="Polar residues" evidence="11">
    <location>
        <begin position="669"/>
        <end position="678"/>
    </location>
</feature>
<evidence type="ECO:0000313" key="14">
    <source>
        <dbReference type="EMBL" id="KAK2557788.1"/>
    </source>
</evidence>
<feature type="compositionally biased region" description="Polar residues" evidence="11">
    <location>
        <begin position="854"/>
        <end position="865"/>
    </location>
</feature>
<evidence type="ECO:0000256" key="5">
    <source>
        <dbReference type="ARBA" id="ARBA00022777"/>
    </source>
</evidence>
<evidence type="ECO:0000256" key="4">
    <source>
        <dbReference type="ARBA" id="ARBA00022741"/>
    </source>
</evidence>
<gene>
    <name evidence="14" type="ORF">P5673_020156</name>
</gene>
<evidence type="ECO:0000256" key="10">
    <source>
        <dbReference type="PROSITE-ProRule" id="PRU10141"/>
    </source>
</evidence>
<evidence type="ECO:0000256" key="9">
    <source>
        <dbReference type="PROSITE-ProRule" id="PRU00192"/>
    </source>
</evidence>
<keyword evidence="2 9" id="KW-0728">SH3 domain</keyword>
<comment type="catalytic activity">
    <reaction evidence="8">
        <text>L-threonyl-[protein] + ATP = O-phospho-L-threonyl-[protein] + ADP + H(+)</text>
        <dbReference type="Rhea" id="RHEA:46608"/>
        <dbReference type="Rhea" id="RHEA-COMP:11060"/>
        <dbReference type="Rhea" id="RHEA-COMP:11605"/>
        <dbReference type="ChEBI" id="CHEBI:15378"/>
        <dbReference type="ChEBI" id="CHEBI:30013"/>
        <dbReference type="ChEBI" id="CHEBI:30616"/>
        <dbReference type="ChEBI" id="CHEBI:61977"/>
        <dbReference type="ChEBI" id="CHEBI:456216"/>
        <dbReference type="EC" id="2.7.11.1"/>
    </reaction>
</comment>
<keyword evidence="4 10" id="KW-0547">Nucleotide-binding</keyword>
<dbReference type="InterPro" id="IPR020635">
    <property type="entry name" value="Tyr_kinase_cat_dom"/>
</dbReference>
<dbReference type="CDD" id="cd09539">
    <property type="entry name" value="SAM_TNK-like"/>
    <property type="match status" value="1"/>
</dbReference>
<keyword evidence="5 14" id="KW-0418">Kinase</keyword>
<dbReference type="PROSITE" id="PS50011">
    <property type="entry name" value="PROTEIN_KINASE_DOM"/>
    <property type="match status" value="1"/>
</dbReference>
<feature type="region of interest" description="Disordered" evidence="11">
    <location>
        <begin position="496"/>
        <end position="541"/>
    </location>
</feature>
<dbReference type="SMART" id="SM00326">
    <property type="entry name" value="SH3"/>
    <property type="match status" value="1"/>
</dbReference>
<dbReference type="PROSITE" id="PS00109">
    <property type="entry name" value="PROTEIN_KINASE_TYR"/>
    <property type="match status" value="1"/>
</dbReference>
<evidence type="ECO:0000256" key="3">
    <source>
        <dbReference type="ARBA" id="ARBA00022679"/>
    </source>
</evidence>
<keyword evidence="15" id="KW-1185">Reference proteome</keyword>